<dbReference type="GO" id="GO:0016491">
    <property type="term" value="F:oxidoreductase activity"/>
    <property type="evidence" value="ECO:0007669"/>
    <property type="project" value="UniProtKB-KW"/>
</dbReference>
<dbReference type="InterPro" id="IPR050523">
    <property type="entry name" value="AKR_Detox_Biosynth"/>
</dbReference>
<dbReference type="InterPro" id="IPR036812">
    <property type="entry name" value="NAD(P)_OxRdtase_dom_sf"/>
</dbReference>
<dbReference type="Proteomes" id="UP000247892">
    <property type="component" value="Unassembled WGS sequence"/>
</dbReference>
<feature type="domain" description="NADP-dependent oxidoreductase" evidence="2">
    <location>
        <begin position="16"/>
        <end position="301"/>
    </location>
</feature>
<evidence type="ECO:0000313" key="3">
    <source>
        <dbReference type="EMBL" id="PXY24510.1"/>
    </source>
</evidence>
<protein>
    <submittedName>
        <fullName evidence="3">Aldo/keto reductase</fullName>
    </submittedName>
</protein>
<proteinExistence type="predicted"/>
<name>A0A318LEJ0_9PSEU</name>
<keyword evidence="4" id="KW-1185">Reference proteome</keyword>
<sequence length="319" mass="34910">MRYRPLGQTGLRVSELFLGTMAFGKPVPESDCREMLDAFADAGGNAIDTAVVYRGGESETILGELLRGRRDRFVLGTKYALSRDATDVNASGNHRKNLRLSLETSLRRLRTDYLDVYWVHVWDLRTPAEEILRSLDDAVRAGKVLHLGISDTPAWWVSRANQLAESRGWTPFSAVQVPYNLLWRDVERELLPMAEALGLSVTTWNPLAGGVLSGRYLDGGTGGGRRDPATLTERDHTAARVVRDVARELSATPSQVAIAWLLARSPSVLPILGPRTPAQLKDALGAAGVELPAEAVERLTGAVPFERGFPADFLKGLDI</sequence>
<dbReference type="CDD" id="cd19080">
    <property type="entry name" value="AKR_AKR9A_9B"/>
    <property type="match status" value="1"/>
</dbReference>
<dbReference type="PANTHER" id="PTHR43364:SF4">
    <property type="entry name" value="NAD(P)-LINKED OXIDOREDUCTASE SUPERFAMILY PROTEIN"/>
    <property type="match status" value="1"/>
</dbReference>
<evidence type="ECO:0000313" key="4">
    <source>
        <dbReference type="Proteomes" id="UP000247892"/>
    </source>
</evidence>
<reference evidence="3 4" key="1">
    <citation type="submission" date="2016-07" db="EMBL/GenBank/DDBJ databases">
        <title>Draft genome sequence of Prauserella sp. YIM 121212, isolated from alkaline soil.</title>
        <authorList>
            <person name="Ruckert C."/>
            <person name="Albersmeier A."/>
            <person name="Jiang C.-L."/>
            <person name="Jiang Y."/>
            <person name="Kalinowski J."/>
            <person name="Schneider O."/>
            <person name="Winkler A."/>
            <person name="Zotchev S.B."/>
        </authorList>
    </citation>
    <scope>NUCLEOTIDE SEQUENCE [LARGE SCALE GENOMIC DNA]</scope>
    <source>
        <strain evidence="3 4">YIM 121212</strain>
    </source>
</reference>
<gene>
    <name evidence="3" type="ORF">BA062_30365</name>
</gene>
<dbReference type="SUPFAM" id="SSF51430">
    <property type="entry name" value="NAD(P)-linked oxidoreductase"/>
    <property type="match status" value="1"/>
</dbReference>
<organism evidence="3 4">
    <name type="scientific">Prauserella flavalba</name>
    <dbReference type="NCBI Taxonomy" id="1477506"/>
    <lineage>
        <taxon>Bacteria</taxon>
        <taxon>Bacillati</taxon>
        <taxon>Actinomycetota</taxon>
        <taxon>Actinomycetes</taxon>
        <taxon>Pseudonocardiales</taxon>
        <taxon>Pseudonocardiaceae</taxon>
        <taxon>Prauserella</taxon>
    </lineage>
</organism>
<dbReference type="PANTHER" id="PTHR43364">
    <property type="entry name" value="NADH-SPECIFIC METHYLGLYOXAL REDUCTASE-RELATED"/>
    <property type="match status" value="1"/>
</dbReference>
<dbReference type="OrthoDB" id="9768793at2"/>
<evidence type="ECO:0000256" key="1">
    <source>
        <dbReference type="ARBA" id="ARBA00023002"/>
    </source>
</evidence>
<comment type="caution">
    <text evidence="3">The sequence shown here is derived from an EMBL/GenBank/DDBJ whole genome shotgun (WGS) entry which is preliminary data.</text>
</comment>
<dbReference type="EMBL" id="MASU01000013">
    <property type="protein sequence ID" value="PXY24510.1"/>
    <property type="molecule type" value="Genomic_DNA"/>
</dbReference>
<dbReference type="AlphaFoldDB" id="A0A318LEJ0"/>
<evidence type="ECO:0000259" key="2">
    <source>
        <dbReference type="Pfam" id="PF00248"/>
    </source>
</evidence>
<dbReference type="RefSeq" id="WP_110342581.1">
    <property type="nucleotide sequence ID" value="NZ_JBHVKT010000017.1"/>
</dbReference>
<dbReference type="GO" id="GO:0005829">
    <property type="term" value="C:cytosol"/>
    <property type="evidence" value="ECO:0007669"/>
    <property type="project" value="TreeGrafter"/>
</dbReference>
<accession>A0A318LEJ0</accession>
<keyword evidence="1" id="KW-0560">Oxidoreductase</keyword>
<dbReference type="Pfam" id="PF00248">
    <property type="entry name" value="Aldo_ket_red"/>
    <property type="match status" value="1"/>
</dbReference>
<dbReference type="Gene3D" id="3.20.20.100">
    <property type="entry name" value="NADP-dependent oxidoreductase domain"/>
    <property type="match status" value="1"/>
</dbReference>
<dbReference type="InterPro" id="IPR023210">
    <property type="entry name" value="NADP_OxRdtase_dom"/>
</dbReference>